<protein>
    <submittedName>
        <fullName evidence="1">Uncharacterized protein</fullName>
    </submittedName>
</protein>
<gene>
    <name evidence="1" type="ORF">P5673_032313</name>
</gene>
<dbReference type="EMBL" id="JARQWQ010000173">
    <property type="protein sequence ID" value="KAK2547656.1"/>
    <property type="molecule type" value="Genomic_DNA"/>
</dbReference>
<dbReference type="Proteomes" id="UP001249851">
    <property type="component" value="Unassembled WGS sequence"/>
</dbReference>
<sequence>MTQAVDTDFEASTAHVTTYYVAQVQSASRGIFVDLDLSPPLSSASAHCVPFQVDSGCSCNTIHVTDLRKIAPVKVTPFSARLLDYSKTIIPTGGQATLRCTHRGKSYEVVVQIITAENHYPPPLGLAHGTFMGILNYDFDAINQLQAFSTASPPPPVEPINKQRLDFIASSLNEKLKLIKRFDDEIIENCAVDEKEAEILESDEINSRVMDLLRMINEATTPKDSNAGISTVPTTINVSETTSPGTNANEIAPSGFQQLLEKWNFNFGF</sequence>
<reference evidence="1" key="2">
    <citation type="journal article" date="2023" name="Science">
        <title>Genomic signatures of disease resistance in endangered staghorn corals.</title>
        <authorList>
            <person name="Vollmer S.V."/>
            <person name="Selwyn J.D."/>
            <person name="Despard B.A."/>
            <person name="Roesel C.L."/>
        </authorList>
    </citation>
    <scope>NUCLEOTIDE SEQUENCE</scope>
    <source>
        <strain evidence="1">K2</strain>
    </source>
</reference>
<reference evidence="1" key="1">
    <citation type="journal article" date="2023" name="G3 (Bethesda)">
        <title>Whole genome assembly and annotation of the endangered Caribbean coral Acropora cervicornis.</title>
        <authorList>
            <person name="Selwyn J.D."/>
            <person name="Vollmer S.V."/>
        </authorList>
    </citation>
    <scope>NUCLEOTIDE SEQUENCE</scope>
    <source>
        <strain evidence="1">K2</strain>
    </source>
</reference>
<comment type="caution">
    <text evidence="1">The sequence shown here is derived from an EMBL/GenBank/DDBJ whole genome shotgun (WGS) entry which is preliminary data.</text>
</comment>
<keyword evidence="2" id="KW-1185">Reference proteome</keyword>
<proteinExistence type="predicted"/>
<name>A0AAD9PRP3_ACRCE</name>
<accession>A0AAD9PRP3</accession>
<organism evidence="1 2">
    <name type="scientific">Acropora cervicornis</name>
    <name type="common">Staghorn coral</name>
    <dbReference type="NCBI Taxonomy" id="6130"/>
    <lineage>
        <taxon>Eukaryota</taxon>
        <taxon>Metazoa</taxon>
        <taxon>Cnidaria</taxon>
        <taxon>Anthozoa</taxon>
        <taxon>Hexacorallia</taxon>
        <taxon>Scleractinia</taxon>
        <taxon>Astrocoeniina</taxon>
        <taxon>Acroporidae</taxon>
        <taxon>Acropora</taxon>
    </lineage>
</organism>
<evidence type="ECO:0000313" key="2">
    <source>
        <dbReference type="Proteomes" id="UP001249851"/>
    </source>
</evidence>
<dbReference type="AlphaFoldDB" id="A0AAD9PRP3"/>
<evidence type="ECO:0000313" key="1">
    <source>
        <dbReference type="EMBL" id="KAK2547656.1"/>
    </source>
</evidence>